<dbReference type="EMBL" id="UYRX01001732">
    <property type="protein sequence ID" value="VDM92030.1"/>
    <property type="molecule type" value="Genomic_DNA"/>
</dbReference>
<evidence type="ECO:0000313" key="1">
    <source>
        <dbReference type="EMBL" id="VDM92030.1"/>
    </source>
</evidence>
<dbReference type="STRING" id="42156.A0A3P7KEU8"/>
<reference evidence="1 2" key="1">
    <citation type="submission" date="2018-08" db="EMBL/GenBank/DDBJ databases">
        <authorList>
            <person name="Laetsch R D."/>
            <person name="Stevens L."/>
            <person name="Kumar S."/>
            <person name="Blaxter L. M."/>
        </authorList>
    </citation>
    <scope>NUCLEOTIDE SEQUENCE [LARGE SCALE GENOMIC DNA]</scope>
</reference>
<organism evidence="1 2">
    <name type="scientific">Litomosoides sigmodontis</name>
    <name type="common">Filarial nematode worm</name>
    <dbReference type="NCBI Taxonomy" id="42156"/>
    <lineage>
        <taxon>Eukaryota</taxon>
        <taxon>Metazoa</taxon>
        <taxon>Ecdysozoa</taxon>
        <taxon>Nematoda</taxon>
        <taxon>Chromadorea</taxon>
        <taxon>Rhabditida</taxon>
        <taxon>Spirurina</taxon>
        <taxon>Spiruromorpha</taxon>
        <taxon>Filarioidea</taxon>
        <taxon>Onchocercidae</taxon>
        <taxon>Litomosoides</taxon>
    </lineage>
</organism>
<name>A0A3P7KEU8_LITSI</name>
<protein>
    <submittedName>
        <fullName evidence="1">Uncharacterized protein</fullName>
    </submittedName>
</protein>
<dbReference type="Proteomes" id="UP000277928">
    <property type="component" value="Unassembled WGS sequence"/>
</dbReference>
<dbReference type="AlphaFoldDB" id="A0A3P7KEU8"/>
<keyword evidence="2" id="KW-1185">Reference proteome</keyword>
<sequence>MDMSKVGRRDSLIRQASVQRLQNIAMKQQKVEKHRQEVAESSEYSRILKELNDEGIELLWPPSSASTPMRITVVLAAEDHFQYQSMGE</sequence>
<dbReference type="OrthoDB" id="5874217at2759"/>
<evidence type="ECO:0000313" key="2">
    <source>
        <dbReference type="Proteomes" id="UP000277928"/>
    </source>
</evidence>
<accession>A0A3P7KEU8</accession>
<gene>
    <name evidence="1" type="ORF">NLS_LOCUS9595</name>
</gene>
<proteinExistence type="predicted"/>